<comment type="caution">
    <text evidence="6">The sequence shown here is derived from an EMBL/GenBank/DDBJ whole genome shotgun (WGS) entry which is preliminary data.</text>
</comment>
<feature type="domain" description="GHMP kinase N-terminal" evidence="5">
    <location>
        <begin position="99"/>
        <end position="151"/>
    </location>
</feature>
<evidence type="ECO:0000256" key="4">
    <source>
        <dbReference type="ARBA" id="ARBA00022840"/>
    </source>
</evidence>
<sequence>MDKIKIGTAAAPGTCGELVQGRIDGIDFLVTCPIDMWSKVSVFQSDDISDKGFKAIKERTEDGESASLAKVQRAISIASSNEYANLNQQSNSNQQANNQTLQYIHSSDLPTGKGMASSTADIVAAYTATRRFFGVDPTADELANVAISIEPSDGIMYPGITIFDHITGRWTEKLGEALNISIVIIDPGGTVDTIAFNNRRKLKQLNDKKETQVKKALKLIKEGVIEKDSEKLGAGATISAWANQEILPKPQLQQIVDIGKYWNALGVNVAHSGTVMGIFFEQGVHCEQEIAEYIRKKNANWRVYTTKMISGGVR</sequence>
<proteinExistence type="predicted"/>
<keyword evidence="4" id="KW-0067">ATP-binding</keyword>
<dbReference type="InterPro" id="IPR014721">
    <property type="entry name" value="Ribsml_uS5_D2-typ_fold_subgr"/>
</dbReference>
<dbReference type="InterPro" id="IPR006204">
    <property type="entry name" value="GHMP_kinase_N_dom"/>
</dbReference>
<dbReference type="PANTHER" id="PTHR43527">
    <property type="entry name" value="4-DIPHOSPHOCYTIDYL-2-C-METHYL-D-ERYTHRITOL KINASE, CHLOROPLASTIC"/>
    <property type="match status" value="1"/>
</dbReference>
<evidence type="ECO:0000256" key="3">
    <source>
        <dbReference type="ARBA" id="ARBA00022777"/>
    </source>
</evidence>
<keyword evidence="1" id="KW-0808">Transferase</keyword>
<protein>
    <recommendedName>
        <fullName evidence="5">GHMP kinase N-terminal domain-containing protein</fullName>
    </recommendedName>
</protein>
<dbReference type="OrthoDB" id="4548147at2"/>
<organism evidence="6 7">
    <name type="scientific">Desulfuribacillus alkaliarsenatis</name>
    <dbReference type="NCBI Taxonomy" id="766136"/>
    <lineage>
        <taxon>Bacteria</taxon>
        <taxon>Bacillati</taxon>
        <taxon>Bacillota</taxon>
        <taxon>Desulfuribacillia</taxon>
        <taxon>Desulfuribacillales</taxon>
        <taxon>Desulfuribacillaceae</taxon>
        <taxon>Desulfuribacillus</taxon>
    </lineage>
</organism>
<dbReference type="STRING" id="766136.BHF68_13035"/>
<keyword evidence="3" id="KW-0418">Kinase</keyword>
<evidence type="ECO:0000313" key="7">
    <source>
        <dbReference type="Proteomes" id="UP000094296"/>
    </source>
</evidence>
<accession>A0A1E5G4G9</accession>
<keyword evidence="7" id="KW-1185">Reference proteome</keyword>
<evidence type="ECO:0000256" key="2">
    <source>
        <dbReference type="ARBA" id="ARBA00022741"/>
    </source>
</evidence>
<reference evidence="6 7" key="1">
    <citation type="submission" date="2016-09" db="EMBL/GenBank/DDBJ databases">
        <title>Draft genome sequence for the type strain of Desulfuribacillus alkaliarsenatis AHT28, an obligately anaerobic, sulfidogenic bacterium isolated from Russian soda lake sediments.</title>
        <authorList>
            <person name="Abin C.A."/>
            <person name="Hollibaugh J.T."/>
        </authorList>
    </citation>
    <scope>NUCLEOTIDE SEQUENCE [LARGE SCALE GENOMIC DNA]</scope>
    <source>
        <strain evidence="6 7">AHT28</strain>
    </source>
</reference>
<dbReference type="InterPro" id="IPR012363">
    <property type="entry name" value="PduX"/>
</dbReference>
<dbReference type="Gene3D" id="3.30.230.10">
    <property type="match status" value="1"/>
</dbReference>
<dbReference type="InterPro" id="IPR020568">
    <property type="entry name" value="Ribosomal_Su5_D2-typ_SF"/>
</dbReference>
<dbReference type="SUPFAM" id="SSF54211">
    <property type="entry name" value="Ribosomal protein S5 domain 2-like"/>
    <property type="match status" value="1"/>
</dbReference>
<dbReference type="PANTHER" id="PTHR43527:SF1">
    <property type="entry name" value="L-THREONINE KINASE"/>
    <property type="match status" value="1"/>
</dbReference>
<keyword evidence="2" id="KW-0547">Nucleotide-binding</keyword>
<dbReference type="RefSeq" id="WP_069642383.1">
    <property type="nucleotide sequence ID" value="NZ_MIJE01000002.1"/>
</dbReference>
<dbReference type="GO" id="GO:0005524">
    <property type="term" value="F:ATP binding"/>
    <property type="evidence" value="ECO:0007669"/>
    <property type="project" value="UniProtKB-KW"/>
</dbReference>
<dbReference type="PIRSF" id="PIRSF033887">
    <property type="entry name" value="PduX"/>
    <property type="match status" value="1"/>
</dbReference>
<gene>
    <name evidence="6" type="ORF">BHF68_13035</name>
</gene>
<dbReference type="Proteomes" id="UP000094296">
    <property type="component" value="Unassembled WGS sequence"/>
</dbReference>
<evidence type="ECO:0000259" key="5">
    <source>
        <dbReference type="Pfam" id="PF00288"/>
    </source>
</evidence>
<evidence type="ECO:0000313" key="6">
    <source>
        <dbReference type="EMBL" id="OEF97986.1"/>
    </source>
</evidence>
<dbReference type="Pfam" id="PF00288">
    <property type="entry name" value="GHMP_kinases_N"/>
    <property type="match status" value="1"/>
</dbReference>
<dbReference type="EMBL" id="MIJE01000002">
    <property type="protein sequence ID" value="OEF97986.1"/>
    <property type="molecule type" value="Genomic_DNA"/>
</dbReference>
<evidence type="ECO:0000256" key="1">
    <source>
        <dbReference type="ARBA" id="ARBA00022679"/>
    </source>
</evidence>
<name>A0A1E5G4G9_9FIRM</name>
<dbReference type="AlphaFoldDB" id="A0A1E5G4G9"/>
<dbReference type="GO" id="GO:0016301">
    <property type="term" value="F:kinase activity"/>
    <property type="evidence" value="ECO:0007669"/>
    <property type="project" value="UniProtKB-KW"/>
</dbReference>